<proteinExistence type="predicted"/>
<dbReference type="Gene3D" id="3.40.50.1010">
    <property type="entry name" value="5'-nuclease"/>
    <property type="match status" value="1"/>
</dbReference>
<sequence length="205" mass="23076">MNESKQRVIAYIDGSNLYFGMVDAGLKYCKWLDVKKLMEGFLDSGQSLVAVKFFTSRLTHDVAKEARQATYLDALELSGVDLIFGSYHSKTIECYQCNHKWVTPTEKMTDVNLATHLLMDAHLDAYDVAFVVSGDTDFTPCVEAVNESFASKSVVMLFPPLRENETLEEEARSSQLITKEKLIECQFPMKLVGKDGIELQKPAGW</sequence>
<accession>A0ABU3TU96</accession>
<dbReference type="Pfam" id="PF01936">
    <property type="entry name" value="NYN"/>
    <property type="match status" value="1"/>
</dbReference>
<evidence type="ECO:0000313" key="3">
    <source>
        <dbReference type="Proteomes" id="UP001249959"/>
    </source>
</evidence>
<protein>
    <submittedName>
        <fullName evidence="2">NYN domain-containing protein</fullName>
    </submittedName>
</protein>
<dbReference type="PANTHER" id="PTHR35458:SF8">
    <property type="entry name" value="SLR0650 PROTEIN"/>
    <property type="match status" value="1"/>
</dbReference>
<dbReference type="Proteomes" id="UP001249959">
    <property type="component" value="Unassembled WGS sequence"/>
</dbReference>
<dbReference type="InterPro" id="IPR047140">
    <property type="entry name" value="LabA"/>
</dbReference>
<dbReference type="RefSeq" id="WP_315576838.1">
    <property type="nucleotide sequence ID" value="NZ_JARDXH010000005.1"/>
</dbReference>
<comment type="caution">
    <text evidence="2">The sequence shown here is derived from an EMBL/GenBank/DDBJ whole genome shotgun (WGS) entry which is preliminary data.</text>
</comment>
<feature type="domain" description="NYN" evidence="1">
    <location>
        <begin position="8"/>
        <end position="159"/>
    </location>
</feature>
<keyword evidence="3" id="KW-1185">Reference proteome</keyword>
<dbReference type="PANTHER" id="PTHR35458">
    <property type="entry name" value="SLR0755 PROTEIN"/>
    <property type="match status" value="1"/>
</dbReference>
<dbReference type="EMBL" id="JAVNWW010000005">
    <property type="protein sequence ID" value="MDU0809435.1"/>
    <property type="molecule type" value="Genomic_DNA"/>
</dbReference>
<evidence type="ECO:0000313" key="2">
    <source>
        <dbReference type="EMBL" id="MDU0809435.1"/>
    </source>
</evidence>
<organism evidence="2 3">
    <name type="scientific">Aquirufa regiilacus</name>
    <dbReference type="NCBI Taxonomy" id="3024868"/>
    <lineage>
        <taxon>Bacteria</taxon>
        <taxon>Pseudomonadati</taxon>
        <taxon>Bacteroidota</taxon>
        <taxon>Cytophagia</taxon>
        <taxon>Cytophagales</taxon>
        <taxon>Flectobacillaceae</taxon>
        <taxon>Aquirufa</taxon>
    </lineage>
</organism>
<evidence type="ECO:0000259" key="1">
    <source>
        <dbReference type="Pfam" id="PF01936"/>
    </source>
</evidence>
<dbReference type="InterPro" id="IPR021139">
    <property type="entry name" value="NYN"/>
</dbReference>
<reference evidence="2 3" key="1">
    <citation type="submission" date="2023-09" db="EMBL/GenBank/DDBJ databases">
        <title>Aquirufa genomes.</title>
        <authorList>
            <person name="Pitt A."/>
        </authorList>
    </citation>
    <scope>NUCLEOTIDE SEQUENCE [LARGE SCALE GENOMIC DNA]</scope>
    <source>
        <strain evidence="2 3">LEOWEIH-7C</strain>
    </source>
</reference>
<name>A0ABU3TU96_9BACT</name>
<gene>
    <name evidence="2" type="ORF">PQG45_10335</name>
</gene>
<dbReference type="CDD" id="cd18722">
    <property type="entry name" value="PIN_NicB-like"/>
    <property type="match status" value="1"/>
</dbReference>